<dbReference type="InterPro" id="IPR019734">
    <property type="entry name" value="TPR_rpt"/>
</dbReference>
<evidence type="ECO:0000256" key="1">
    <source>
        <dbReference type="PROSITE-ProRule" id="PRU00339"/>
    </source>
</evidence>
<dbReference type="Gene3D" id="1.25.40.10">
    <property type="entry name" value="Tetratricopeptide repeat domain"/>
    <property type="match status" value="2"/>
</dbReference>
<proteinExistence type="predicted"/>
<keyword evidence="1" id="KW-0802">TPR repeat</keyword>
<sequence>MEETSTNLRGHLQRSCELTAVMEDDCRCICLSLERDLKRVTHAMVRGDWDSAISHLSRCLEYGTAFQWSHHEQQKRDQFTDVVNMLITAGRKAATMMDYKLSSDFYMSTLAVVQSTGLCGNNEVAYICQATQYHVENLFHTHQPDAIVEYLKLAWQHYLRGVMCEDVSHLLCNIHLRLGMEYLKKTMVSSAKEQLQLANEHFQQVPGLTGSVTEAQLKSSLGCCYLLSTDLTSSIYMLSLAKNMWKKLNWPLEEIELIISTYKHYVLAQLQIMEDKKNKHIFIDVTSDLVQLHHVLYKLNQSMIVADTFTQLGMNAFYTDNEKQAISYFQQSLELYKQATPDKYMEEILRLLRFIGVACYNTREFEKACRVYHERLQLLEASQSMDINILTQIADCHASLGFTYSRLRNFDKMLMYYERALASDSRLTAEDIQLIETNIGSLYHVKAVKLEKQGSMEESAKYYDMAEEAFTKALRYSWKSFPFINYGYYLYFRGQYNQCLAFLQQGYLNSVLDKDTVEFDHTEDLILTPDLREELEDRDHIRVPAVIVSLYLKCLAHHKLGNIDAARHALDQLQSEVEGCRFDQYFYEGFGLENMRALCHSLLGHAFKKLDCRAQALQAFEVATSIVPTYQAALRNVASLRKTKFKRRPNRIE</sequence>
<protein>
    <submittedName>
        <fullName evidence="2">Uncharacterized protein</fullName>
    </submittedName>
</protein>
<dbReference type="EMBL" id="JAODUP010000694">
    <property type="protein sequence ID" value="KAK2145210.1"/>
    <property type="molecule type" value="Genomic_DNA"/>
</dbReference>
<dbReference type="InterPro" id="IPR011990">
    <property type="entry name" value="TPR-like_helical_dom_sf"/>
</dbReference>
<name>A0AAD9MTU5_9ANNE</name>
<evidence type="ECO:0000313" key="2">
    <source>
        <dbReference type="EMBL" id="KAK2145210.1"/>
    </source>
</evidence>
<dbReference type="PANTHER" id="PTHR19959:SF119">
    <property type="entry name" value="FUNGAL LIPASE-LIKE DOMAIN-CONTAINING PROTEIN"/>
    <property type="match status" value="1"/>
</dbReference>
<evidence type="ECO:0000313" key="3">
    <source>
        <dbReference type="Proteomes" id="UP001208570"/>
    </source>
</evidence>
<keyword evidence="3" id="KW-1185">Reference proteome</keyword>
<dbReference type="PANTHER" id="PTHR19959">
    <property type="entry name" value="KINESIN LIGHT CHAIN"/>
    <property type="match status" value="1"/>
</dbReference>
<dbReference type="Proteomes" id="UP001208570">
    <property type="component" value="Unassembled WGS sequence"/>
</dbReference>
<dbReference type="SUPFAM" id="SSF48452">
    <property type="entry name" value="TPR-like"/>
    <property type="match status" value="2"/>
</dbReference>
<comment type="caution">
    <text evidence="2">The sequence shown here is derived from an EMBL/GenBank/DDBJ whole genome shotgun (WGS) entry which is preliminary data.</text>
</comment>
<accession>A0AAD9MTU5</accession>
<dbReference type="AlphaFoldDB" id="A0AAD9MTU5"/>
<dbReference type="PROSITE" id="PS50005">
    <property type="entry name" value="TPR"/>
    <property type="match status" value="2"/>
</dbReference>
<gene>
    <name evidence="2" type="ORF">LSH36_694g00037</name>
</gene>
<feature type="repeat" description="TPR" evidence="1">
    <location>
        <begin position="394"/>
        <end position="427"/>
    </location>
</feature>
<feature type="repeat" description="TPR" evidence="1">
    <location>
        <begin position="306"/>
        <end position="339"/>
    </location>
</feature>
<dbReference type="Pfam" id="PF13181">
    <property type="entry name" value="TPR_8"/>
    <property type="match status" value="1"/>
</dbReference>
<reference evidence="2" key="1">
    <citation type="journal article" date="2023" name="Mol. Biol. Evol.">
        <title>Third-Generation Sequencing Reveals the Adaptive Role of the Epigenome in Three Deep-Sea Polychaetes.</title>
        <authorList>
            <person name="Perez M."/>
            <person name="Aroh O."/>
            <person name="Sun Y."/>
            <person name="Lan Y."/>
            <person name="Juniper S.K."/>
            <person name="Young C.R."/>
            <person name="Angers B."/>
            <person name="Qian P.Y."/>
        </authorList>
    </citation>
    <scope>NUCLEOTIDE SEQUENCE</scope>
    <source>
        <strain evidence="2">P08H-3</strain>
    </source>
</reference>
<dbReference type="SMART" id="SM00028">
    <property type="entry name" value="TPR"/>
    <property type="match status" value="7"/>
</dbReference>
<organism evidence="2 3">
    <name type="scientific">Paralvinella palmiformis</name>
    <dbReference type="NCBI Taxonomy" id="53620"/>
    <lineage>
        <taxon>Eukaryota</taxon>
        <taxon>Metazoa</taxon>
        <taxon>Spiralia</taxon>
        <taxon>Lophotrochozoa</taxon>
        <taxon>Annelida</taxon>
        <taxon>Polychaeta</taxon>
        <taxon>Sedentaria</taxon>
        <taxon>Canalipalpata</taxon>
        <taxon>Terebellida</taxon>
        <taxon>Terebelliformia</taxon>
        <taxon>Alvinellidae</taxon>
        <taxon>Paralvinella</taxon>
    </lineage>
</organism>